<comment type="caution">
    <text evidence="1">The sequence shown here is derived from an EMBL/GenBank/DDBJ whole genome shotgun (WGS) entry which is preliminary data.</text>
</comment>
<keyword evidence="2" id="KW-1185">Reference proteome</keyword>
<dbReference type="EMBL" id="PGCJ01000630">
    <property type="protein sequence ID" value="PLW25299.1"/>
    <property type="molecule type" value="Genomic_DNA"/>
</dbReference>
<evidence type="ECO:0000313" key="1">
    <source>
        <dbReference type="EMBL" id="PLW25299.1"/>
    </source>
</evidence>
<name>A0A2N5TII5_9BASI</name>
<accession>A0A2N5TII5</accession>
<gene>
    <name evidence="1" type="ORF">PCANC_27225</name>
</gene>
<sequence>MILQTTAESIANEKLVCSGSVAVGTILSSSGAYYAISDKPQSASGECSCDHSTSQLDCKVGPEFPVSAPQGPAVCQPAGQTTCAIPNISLCQEGKLIGGLNSDGGFYVTGQSDKASGYSVFTKIYPLLEKTRLQSHWGAP</sequence>
<dbReference type="OrthoDB" id="2495570at2759"/>
<reference evidence="1 2" key="1">
    <citation type="submission" date="2017-11" db="EMBL/GenBank/DDBJ databases">
        <title>De novo assembly and phasing of dikaryotic genomes from two isolates of Puccinia coronata f. sp. avenae, the causal agent of oat crown rust.</title>
        <authorList>
            <person name="Miller M.E."/>
            <person name="Zhang Y."/>
            <person name="Omidvar V."/>
            <person name="Sperschneider J."/>
            <person name="Schwessinger B."/>
            <person name="Raley C."/>
            <person name="Palmer J.M."/>
            <person name="Garnica D."/>
            <person name="Upadhyaya N."/>
            <person name="Rathjen J."/>
            <person name="Taylor J.M."/>
            <person name="Park R.F."/>
            <person name="Dodds P.N."/>
            <person name="Hirsch C.D."/>
            <person name="Kianian S.F."/>
            <person name="Figueroa M."/>
        </authorList>
    </citation>
    <scope>NUCLEOTIDE SEQUENCE [LARGE SCALE GENOMIC DNA]</scope>
    <source>
        <strain evidence="1">12NC29</strain>
    </source>
</reference>
<dbReference type="AlphaFoldDB" id="A0A2N5TII5"/>
<organism evidence="1 2">
    <name type="scientific">Puccinia coronata f. sp. avenae</name>
    <dbReference type="NCBI Taxonomy" id="200324"/>
    <lineage>
        <taxon>Eukaryota</taxon>
        <taxon>Fungi</taxon>
        <taxon>Dikarya</taxon>
        <taxon>Basidiomycota</taxon>
        <taxon>Pucciniomycotina</taxon>
        <taxon>Pucciniomycetes</taxon>
        <taxon>Pucciniales</taxon>
        <taxon>Pucciniaceae</taxon>
        <taxon>Puccinia</taxon>
    </lineage>
</organism>
<evidence type="ECO:0000313" key="2">
    <source>
        <dbReference type="Proteomes" id="UP000235388"/>
    </source>
</evidence>
<protein>
    <submittedName>
        <fullName evidence="1">Uncharacterized protein</fullName>
    </submittedName>
</protein>
<dbReference type="Proteomes" id="UP000235388">
    <property type="component" value="Unassembled WGS sequence"/>
</dbReference>
<proteinExistence type="predicted"/>